<dbReference type="GO" id="GO:0044423">
    <property type="term" value="C:virion component"/>
    <property type="evidence" value="ECO:0007669"/>
    <property type="project" value="UniProtKB-KW"/>
</dbReference>
<gene>
    <name evidence="1" type="primary">28</name>
    <name evidence="1" type="ORF">SEA_SHOCKER_28</name>
</gene>
<dbReference type="Gene3D" id="2.160.20.10">
    <property type="entry name" value="Single-stranded right-handed beta-helix, Pectin lyase-like"/>
    <property type="match status" value="1"/>
</dbReference>
<protein>
    <submittedName>
        <fullName evidence="1">Glycoside hydrolase</fullName>
    </submittedName>
</protein>
<dbReference type="GO" id="GO:0051701">
    <property type="term" value="P:biological process involved in interaction with host"/>
    <property type="evidence" value="ECO:0007669"/>
    <property type="project" value="UniProtKB-ARBA"/>
</dbReference>
<dbReference type="InterPro" id="IPR012334">
    <property type="entry name" value="Pectin_lyas_fold"/>
</dbReference>
<name>A0A890UT28_9CAUD</name>
<reference evidence="1" key="1">
    <citation type="submission" date="2021-01" db="EMBL/GenBank/DDBJ databases">
        <authorList>
            <person name="Weegman M.K."/>
            <person name="Spring A.S."/>
            <person name="Bonilla J.A."/>
            <person name="Klyczek K."/>
            <person name="Garlena R.A."/>
            <person name="Russell D.A."/>
            <person name="Pope W.H."/>
            <person name="Jacobs-Sera D."/>
            <person name="Hatfull G.F."/>
        </authorList>
    </citation>
    <scope>NUCLEOTIDE SEQUENCE</scope>
</reference>
<dbReference type="GO" id="GO:0019058">
    <property type="term" value="P:viral life cycle"/>
    <property type="evidence" value="ECO:0007669"/>
    <property type="project" value="UniProtKB-ARBA"/>
</dbReference>
<dbReference type="GO" id="GO:0016787">
    <property type="term" value="F:hydrolase activity"/>
    <property type="evidence" value="ECO:0007669"/>
    <property type="project" value="UniProtKB-KW"/>
</dbReference>
<dbReference type="InterPro" id="IPR011050">
    <property type="entry name" value="Pectin_lyase_fold/virulence"/>
</dbReference>
<accession>A0A890UT28</accession>
<evidence type="ECO:0000313" key="1">
    <source>
        <dbReference type="EMBL" id="QRI45082.1"/>
    </source>
</evidence>
<keyword evidence="1" id="KW-0378">Hydrolase</keyword>
<keyword evidence="2" id="KW-1185">Reference proteome</keyword>
<proteinExistence type="predicted"/>
<evidence type="ECO:0000313" key="2">
    <source>
        <dbReference type="Proteomes" id="UP000654052"/>
    </source>
</evidence>
<dbReference type="Proteomes" id="UP000654052">
    <property type="component" value="Segment"/>
</dbReference>
<dbReference type="EMBL" id="MW507126">
    <property type="protein sequence ID" value="QRI45082.1"/>
    <property type="molecule type" value="Genomic_DNA"/>
</dbReference>
<dbReference type="KEGG" id="vg:80020092"/>
<dbReference type="GeneID" id="80020092"/>
<dbReference type="RefSeq" id="YP_010755438.1">
    <property type="nucleotide sequence ID" value="NC_073470.1"/>
</dbReference>
<organism evidence="1 2">
    <name type="scientific">Microbacterium phage Shocker</name>
    <dbReference type="NCBI Taxonomy" id="2805839"/>
    <lineage>
        <taxon>Viruses</taxon>
        <taxon>Duplodnaviria</taxon>
        <taxon>Heunggongvirae</taxon>
        <taxon>Uroviricota</taxon>
        <taxon>Caudoviricetes</taxon>
        <taxon>Shockervirus</taxon>
        <taxon>Shockervirus shocker</taxon>
    </lineage>
</organism>
<sequence length="355" mass="38130">MPILRWDGAQYINLRTGAAITPGPVLPTGANVVPYTGLSGANLSSRIESAGAGKIVAFDQGTFAFSDFADNTLSYGVRVLIANGILGSGKTWTIFQMNPLTSTQAGRVPASNPPASNGQVNPLRLMRVGWEDNANPVQVGGFSLLGTNQGHLFGGLEIYWVKPGSIVRDLLIKGIPGDLSREPGETFSLSMYRCTGLSTNKILVTNVEIDGRNSSNTPVAASGVGVNFGQYVRMEGCNVHHMNVAHGYALYETANLEFVQCKATDTAINGFNFENVSGTVTLDRITCQRNSGYHLGIFTDKGNAVYNIIDPVFDGTKLRIRCTGYSNGPRTQDTADIHLYVGGVERPDLIQWTMT</sequence>
<dbReference type="SUPFAM" id="SSF51126">
    <property type="entry name" value="Pectin lyase-like"/>
    <property type="match status" value="1"/>
</dbReference>